<gene>
    <name evidence="3" type="ordered locus">Halxa_0449</name>
</gene>
<dbReference type="EMBL" id="CP002840">
    <property type="protein sequence ID" value="AEH39050.1"/>
    <property type="molecule type" value="Genomic_DNA"/>
</dbReference>
<dbReference type="Gene3D" id="2.60.40.1120">
    <property type="entry name" value="Carboxypeptidase-like, regulatory domain"/>
    <property type="match status" value="1"/>
</dbReference>
<geneLocation type="plasmid" evidence="3 4">
    <name>pHALXA01</name>
</geneLocation>
<feature type="domain" description="PEGA" evidence="2">
    <location>
        <begin position="107"/>
        <end position="144"/>
    </location>
</feature>
<dbReference type="KEGG" id="hxa:Halxa_0449"/>
<reference evidence="4" key="1">
    <citation type="journal article" date="2012" name="Stand. Genomic Sci.">
        <title>Complete genome sequence of Halopiger xanaduensis type strain (SH-6(T)).</title>
        <authorList>
            <person name="Anderson I."/>
            <person name="Tindall B.J."/>
            <person name="Rohde M."/>
            <person name="Lucas S."/>
            <person name="Han J."/>
            <person name="Lapidus A."/>
            <person name="Cheng J.F."/>
            <person name="Goodwin L."/>
            <person name="Pitluck S."/>
            <person name="Peters L."/>
            <person name="Pati A."/>
            <person name="Mikhailova N."/>
            <person name="Pagani I."/>
            <person name="Teshima H."/>
            <person name="Han C."/>
            <person name="Tapia R."/>
            <person name="Land M."/>
            <person name="Woyke T."/>
            <person name="Klenk H.P."/>
            <person name="Kyrpides N."/>
            <person name="Ivanova N."/>
        </authorList>
    </citation>
    <scope>NUCLEOTIDE SEQUENCE [LARGE SCALE GENOMIC DNA]</scope>
    <source>
        <strain evidence="4">DSM 18323 / JCM 14033 / SH-6</strain>
        <plasmid evidence="4">Plasmid pHALXA01</plasmid>
    </source>
</reference>
<keyword evidence="3" id="KW-0614">Plasmid</keyword>
<dbReference type="Pfam" id="PF08308">
    <property type="entry name" value="PEGA"/>
    <property type="match status" value="1"/>
</dbReference>
<proteinExistence type="predicted"/>
<dbReference type="PROSITE" id="PS51257">
    <property type="entry name" value="PROKAR_LIPOPROTEIN"/>
    <property type="match status" value="1"/>
</dbReference>
<evidence type="ECO:0000313" key="3">
    <source>
        <dbReference type="EMBL" id="AEH39050.1"/>
    </source>
</evidence>
<feature type="compositionally biased region" description="Acidic residues" evidence="1">
    <location>
        <begin position="31"/>
        <end position="48"/>
    </location>
</feature>
<dbReference type="OrthoDB" id="205374at2157"/>
<evidence type="ECO:0000259" key="2">
    <source>
        <dbReference type="Pfam" id="PF08308"/>
    </source>
</evidence>
<accession>F8DDF6</accession>
<dbReference type="HOGENOM" id="CLU_1773158_0_0_2"/>
<name>F8DDF6_HALXS</name>
<dbReference type="GeneID" id="10795318"/>
<dbReference type="InterPro" id="IPR013229">
    <property type="entry name" value="PEGA"/>
</dbReference>
<protein>
    <submittedName>
        <fullName evidence="3">PEGA domain protein</fullName>
    </submittedName>
</protein>
<feature type="region of interest" description="Disordered" evidence="1">
    <location>
        <begin position="26"/>
        <end position="58"/>
    </location>
</feature>
<evidence type="ECO:0000313" key="4">
    <source>
        <dbReference type="Proteomes" id="UP000006794"/>
    </source>
</evidence>
<dbReference type="AlphaFoldDB" id="F8DDF6"/>
<evidence type="ECO:0000256" key="1">
    <source>
        <dbReference type="SAM" id="MobiDB-lite"/>
    </source>
</evidence>
<dbReference type="RefSeq" id="WP_013875778.1">
    <property type="nucleotide sequence ID" value="NC_015658.1"/>
</dbReference>
<organism evidence="3 4">
    <name type="scientific">Halopiger xanaduensis (strain DSM 18323 / JCM 14033 / SH-6)</name>
    <dbReference type="NCBI Taxonomy" id="797210"/>
    <lineage>
        <taxon>Archaea</taxon>
        <taxon>Methanobacteriati</taxon>
        <taxon>Methanobacteriota</taxon>
        <taxon>Stenosarchaea group</taxon>
        <taxon>Halobacteria</taxon>
        <taxon>Halobacteriales</taxon>
        <taxon>Natrialbaceae</taxon>
        <taxon>Halopiger</taxon>
    </lineage>
</organism>
<keyword evidence="4" id="KW-1185">Reference proteome</keyword>
<sequence>MVRSESLTRRQVASLLVTGSVGAIAGCASTGDDDGADAETSNDTDGSNDSDPNLREAETDLTIRIEDENGDPVSSENATVEIVDHATDIEYTIEQEIEDGVAEPQFIEATTYTVTIVSEEYEDAEQEISLEAGDEEELSFELEAAS</sequence>
<dbReference type="Proteomes" id="UP000006794">
    <property type="component" value="Plasmid pHALXA01"/>
</dbReference>